<reference evidence="11 12" key="1">
    <citation type="submission" date="2016-10" db="EMBL/GenBank/DDBJ databases">
        <authorList>
            <person name="de Groot N.N."/>
        </authorList>
    </citation>
    <scope>NUCLEOTIDE SEQUENCE [LARGE SCALE GENOMIC DNA]</scope>
    <source>
        <strain evidence="11 12">DSM 21019</strain>
    </source>
</reference>
<keyword evidence="12" id="KW-1185">Reference proteome</keyword>
<comment type="function">
    <text evidence="1">Required for nicotinamide riboside transport across the inner membrane.</text>
</comment>
<feature type="transmembrane region" description="Helical" evidence="10">
    <location>
        <begin position="44"/>
        <end position="62"/>
    </location>
</feature>
<evidence type="ECO:0000256" key="6">
    <source>
        <dbReference type="ARBA" id="ARBA00022475"/>
    </source>
</evidence>
<keyword evidence="7 10" id="KW-0812">Transmembrane</keyword>
<evidence type="ECO:0000256" key="2">
    <source>
        <dbReference type="ARBA" id="ARBA00004651"/>
    </source>
</evidence>
<comment type="subcellular location">
    <subcellularLocation>
        <location evidence="2">Cell membrane</location>
        <topology evidence="2">Multi-pass membrane protein</topology>
    </subcellularLocation>
</comment>
<dbReference type="GO" id="GO:0034257">
    <property type="term" value="F:nicotinamide riboside transmembrane transporter activity"/>
    <property type="evidence" value="ECO:0007669"/>
    <property type="project" value="InterPro"/>
</dbReference>
<keyword evidence="9 10" id="KW-0472">Membrane</keyword>
<keyword evidence="8 10" id="KW-1133">Transmembrane helix</keyword>
<dbReference type="NCBIfam" id="TIGR01528">
    <property type="entry name" value="NMN_trans_PnuC"/>
    <property type="match status" value="1"/>
</dbReference>
<accession>A0A1I6G850</accession>
<gene>
    <name evidence="11" type="ORF">SAMN04490243_1372</name>
</gene>
<evidence type="ECO:0000256" key="7">
    <source>
        <dbReference type="ARBA" id="ARBA00022692"/>
    </source>
</evidence>
<feature type="transmembrane region" description="Helical" evidence="10">
    <location>
        <begin position="137"/>
        <end position="154"/>
    </location>
</feature>
<sequence length="214" mass="25339">MELTTVSDFFLEPYRNREVFLIVLEALAFFFGIASVVYAKKEHIWVYPTGLIATLITMYIFFQDRLLGDMMLNLYYSIMSVYGWWNWARRKDGEKVVHITRTNLREKGIGFLLFLLTLGVTYLVYRLSGTVLEWTNYLDIFTSGVFFTAMWYMANKKLENWTLWIFADLITVPLYAYRGWGMLSLQYLIFTILAIQGYLQWKKYMDNDRIPSAA</sequence>
<evidence type="ECO:0000256" key="1">
    <source>
        <dbReference type="ARBA" id="ARBA00002672"/>
    </source>
</evidence>
<keyword evidence="6" id="KW-1003">Cell membrane</keyword>
<dbReference type="GO" id="GO:0005886">
    <property type="term" value="C:plasma membrane"/>
    <property type="evidence" value="ECO:0007669"/>
    <property type="project" value="UniProtKB-SubCell"/>
</dbReference>
<protein>
    <recommendedName>
        <fullName evidence="4">Nicotinamide riboside transporter PnuC</fullName>
    </recommendedName>
</protein>
<evidence type="ECO:0000313" key="11">
    <source>
        <dbReference type="EMBL" id="SFR38291.1"/>
    </source>
</evidence>
<dbReference type="PANTHER" id="PTHR36122">
    <property type="entry name" value="NICOTINAMIDE RIBOSIDE TRANSPORTER PNUC"/>
    <property type="match status" value="1"/>
</dbReference>
<keyword evidence="5" id="KW-0813">Transport</keyword>
<dbReference type="Proteomes" id="UP000199534">
    <property type="component" value="Unassembled WGS sequence"/>
</dbReference>
<evidence type="ECO:0000256" key="10">
    <source>
        <dbReference type="SAM" id="Phobius"/>
    </source>
</evidence>
<evidence type="ECO:0000256" key="3">
    <source>
        <dbReference type="ARBA" id="ARBA00006669"/>
    </source>
</evidence>
<dbReference type="Pfam" id="PF04973">
    <property type="entry name" value="NMN_transporter"/>
    <property type="match status" value="1"/>
</dbReference>
<evidence type="ECO:0000256" key="5">
    <source>
        <dbReference type="ARBA" id="ARBA00022448"/>
    </source>
</evidence>
<comment type="similarity">
    <text evidence="3">Belongs to the nicotinamide ribonucleoside (NR) uptake permease (TC 4.B.1) family.</text>
</comment>
<organism evidence="11 12">
    <name type="scientific">Robiginitalea myxolifaciens</name>
    <dbReference type="NCBI Taxonomy" id="400055"/>
    <lineage>
        <taxon>Bacteria</taxon>
        <taxon>Pseudomonadati</taxon>
        <taxon>Bacteroidota</taxon>
        <taxon>Flavobacteriia</taxon>
        <taxon>Flavobacteriales</taxon>
        <taxon>Flavobacteriaceae</taxon>
        <taxon>Robiginitalea</taxon>
    </lineage>
</organism>
<evidence type="ECO:0000313" key="12">
    <source>
        <dbReference type="Proteomes" id="UP000199534"/>
    </source>
</evidence>
<name>A0A1I6G850_9FLAO</name>
<feature type="transmembrane region" description="Helical" evidence="10">
    <location>
        <begin position="108"/>
        <end position="125"/>
    </location>
</feature>
<dbReference type="PANTHER" id="PTHR36122:SF2">
    <property type="entry name" value="NICOTINAMIDE RIBOSIDE TRANSPORTER PNUC"/>
    <property type="match status" value="1"/>
</dbReference>
<evidence type="ECO:0000256" key="8">
    <source>
        <dbReference type="ARBA" id="ARBA00022989"/>
    </source>
</evidence>
<feature type="transmembrane region" description="Helical" evidence="10">
    <location>
        <begin position="68"/>
        <end position="87"/>
    </location>
</feature>
<proteinExistence type="inferred from homology"/>
<dbReference type="AlphaFoldDB" id="A0A1I6G850"/>
<dbReference type="RefSeq" id="WP_092981717.1">
    <property type="nucleotide sequence ID" value="NZ_FOYQ01000001.1"/>
</dbReference>
<dbReference type="OrthoDB" id="9791248at2"/>
<dbReference type="STRING" id="400055.SAMN04490243_1372"/>
<dbReference type="InterPro" id="IPR006419">
    <property type="entry name" value="NMN_transpt_PnuC"/>
</dbReference>
<feature type="transmembrane region" description="Helical" evidence="10">
    <location>
        <begin position="20"/>
        <end position="39"/>
    </location>
</feature>
<evidence type="ECO:0000256" key="9">
    <source>
        <dbReference type="ARBA" id="ARBA00023136"/>
    </source>
</evidence>
<dbReference type="EMBL" id="FOYQ01000001">
    <property type="protein sequence ID" value="SFR38291.1"/>
    <property type="molecule type" value="Genomic_DNA"/>
</dbReference>
<evidence type="ECO:0000256" key="4">
    <source>
        <dbReference type="ARBA" id="ARBA00017522"/>
    </source>
</evidence>
<feature type="transmembrane region" description="Helical" evidence="10">
    <location>
        <begin position="183"/>
        <end position="201"/>
    </location>
</feature>